<accession>A0A6S7J8X2</accession>
<organism evidence="1 2">
    <name type="scientific">Paramuricea clavata</name>
    <name type="common">Red gorgonian</name>
    <name type="synonym">Violescent sea-whip</name>
    <dbReference type="NCBI Taxonomy" id="317549"/>
    <lineage>
        <taxon>Eukaryota</taxon>
        <taxon>Metazoa</taxon>
        <taxon>Cnidaria</taxon>
        <taxon>Anthozoa</taxon>
        <taxon>Octocorallia</taxon>
        <taxon>Malacalcyonacea</taxon>
        <taxon>Plexauridae</taxon>
        <taxon>Paramuricea</taxon>
    </lineage>
</organism>
<evidence type="ECO:0000313" key="2">
    <source>
        <dbReference type="Proteomes" id="UP001152795"/>
    </source>
</evidence>
<keyword evidence="2" id="KW-1185">Reference proteome</keyword>
<dbReference type="EMBL" id="CACRXK020007941">
    <property type="protein sequence ID" value="CAB4013601.1"/>
    <property type="molecule type" value="Genomic_DNA"/>
</dbReference>
<sequence>MDEKEVYVIKTCDQGKPRFDVLALQQPEDADGKGLKSSLDCAIDKAKLTVDRKLREIGLGSDGTNTNKALYRLEKEEIGDHLILVLCVSNKLELAIHDAFKKSKLNDAAEEQLVVTYYLFKRANLKWRLFKRHALLMKKSSRCYKRPFGTRWVAHQSDVLEAFLHNLDLLLGYLNNQIADPYNTTMKKETPRLEGVLASCSDTITLIFQCVKVDLLKLIRPTSLVLESVSILLPEAITTIGVTLKKVKKLMRKLNENGVDALRDESLFPTLKNAFLPSLDFDEEGFSLGRSTRKDPAYTGVTTFAGYTLNRGNLENVLSKVYDDVMLVLPALELALDERLSFLANDPILSSAAVLLETTAYQNRDEEDLEVPNDLIVDEVSYEVKNVCDLMNAVFFEAVVCEIRRLLKEKCPGCEVDHPNQRRHDYIMLSDEEGWLLHGLEAVERVIERGIVKKQFLEAIRVMKLEYYERAKEHYANLIKDCEVTLDFLGDLRGSFSDYEPILNYLMYWSEEHCA</sequence>
<protein>
    <submittedName>
        <fullName evidence="1">Uncharacterized protein</fullName>
    </submittedName>
</protein>
<evidence type="ECO:0000313" key="1">
    <source>
        <dbReference type="EMBL" id="CAB4013601.1"/>
    </source>
</evidence>
<name>A0A6S7J8X2_PARCT</name>
<comment type="caution">
    <text evidence="1">The sequence shown here is derived from an EMBL/GenBank/DDBJ whole genome shotgun (WGS) entry which is preliminary data.</text>
</comment>
<dbReference type="OrthoDB" id="6155824at2759"/>
<proteinExistence type="predicted"/>
<reference evidence="1" key="1">
    <citation type="submission" date="2020-04" db="EMBL/GenBank/DDBJ databases">
        <authorList>
            <person name="Alioto T."/>
            <person name="Alioto T."/>
            <person name="Gomez Garrido J."/>
        </authorList>
    </citation>
    <scope>NUCLEOTIDE SEQUENCE</scope>
    <source>
        <strain evidence="1">A484AB</strain>
    </source>
</reference>
<dbReference type="Proteomes" id="UP001152795">
    <property type="component" value="Unassembled WGS sequence"/>
</dbReference>
<dbReference type="AlphaFoldDB" id="A0A6S7J8X2"/>
<gene>
    <name evidence="1" type="ORF">PACLA_8A041443</name>
</gene>